<name>A0ABT3ZST7_9BURK</name>
<dbReference type="EMBL" id="JAPMXC010000010">
    <property type="protein sequence ID" value="MCY0389588.1"/>
    <property type="molecule type" value="Genomic_DNA"/>
</dbReference>
<reference evidence="1" key="1">
    <citation type="submission" date="2022-11" db="EMBL/GenBank/DDBJ databases">
        <title>Robbsia betulipollinis sp. nov., isolated from pollen of birch (Betula pendula).</title>
        <authorList>
            <person name="Shi H."/>
            <person name="Ambika Manirajan B."/>
            <person name="Ratering S."/>
            <person name="Geissler-Plaum R."/>
            <person name="Schnell S."/>
        </authorList>
    </citation>
    <scope>NUCLEOTIDE SEQUENCE</scope>
    <source>
        <strain evidence="1">Bb-Pol-6</strain>
    </source>
</reference>
<evidence type="ECO:0008006" key="3">
    <source>
        <dbReference type="Google" id="ProtNLM"/>
    </source>
</evidence>
<evidence type="ECO:0000313" key="2">
    <source>
        <dbReference type="Proteomes" id="UP001082899"/>
    </source>
</evidence>
<organism evidence="1 2">
    <name type="scientific">Robbsia betulipollinis</name>
    <dbReference type="NCBI Taxonomy" id="2981849"/>
    <lineage>
        <taxon>Bacteria</taxon>
        <taxon>Pseudomonadati</taxon>
        <taxon>Pseudomonadota</taxon>
        <taxon>Betaproteobacteria</taxon>
        <taxon>Burkholderiales</taxon>
        <taxon>Burkholderiaceae</taxon>
        <taxon>Robbsia</taxon>
    </lineage>
</organism>
<evidence type="ECO:0000313" key="1">
    <source>
        <dbReference type="EMBL" id="MCY0389588.1"/>
    </source>
</evidence>
<accession>A0ABT3ZST7</accession>
<protein>
    <recommendedName>
        <fullName evidence="3">ASCH domain-containing protein</fullName>
    </recommendedName>
</protein>
<keyword evidence="2" id="KW-1185">Reference proteome</keyword>
<proteinExistence type="predicted"/>
<comment type="caution">
    <text evidence="1">The sequence shown here is derived from an EMBL/GenBank/DDBJ whole genome shotgun (WGS) entry which is preliminary data.</text>
</comment>
<gene>
    <name evidence="1" type="ORF">OVY01_20795</name>
</gene>
<sequence>MRRWASRILLEVTSVCVERLQGISEADAEAEGVNFLRHVPDADETLTAPQLYQCLWDSLNAAHGYGWDVNPWVWVVEFRRVTP</sequence>
<dbReference type="Proteomes" id="UP001082899">
    <property type="component" value="Unassembled WGS sequence"/>
</dbReference>